<keyword evidence="3" id="KW-1185">Reference proteome</keyword>
<feature type="signal peptide" evidence="1">
    <location>
        <begin position="1"/>
        <end position="25"/>
    </location>
</feature>
<evidence type="ECO:0000256" key="1">
    <source>
        <dbReference type="SAM" id="SignalP"/>
    </source>
</evidence>
<protein>
    <recommendedName>
        <fullName evidence="4">Glycine-rich protein</fullName>
    </recommendedName>
</protein>
<proteinExistence type="predicted"/>
<evidence type="ECO:0000313" key="2">
    <source>
        <dbReference type="EMBL" id="MCL7025818.1"/>
    </source>
</evidence>
<dbReference type="Proteomes" id="UP001177140">
    <property type="component" value="Unassembled WGS sequence"/>
</dbReference>
<dbReference type="EMBL" id="JAJJMA010049402">
    <property type="protein sequence ID" value="MCL7025818.1"/>
    <property type="molecule type" value="Genomic_DNA"/>
</dbReference>
<gene>
    <name evidence="2" type="ORF">MKW94_026729</name>
</gene>
<accession>A0AA41V5Y6</accession>
<comment type="caution">
    <text evidence="2">The sequence shown here is derived from an EMBL/GenBank/DDBJ whole genome shotgun (WGS) entry which is preliminary data.</text>
</comment>
<feature type="chain" id="PRO_5041324703" description="Glycine-rich protein" evidence="1">
    <location>
        <begin position="26"/>
        <end position="111"/>
    </location>
</feature>
<evidence type="ECO:0008006" key="4">
    <source>
        <dbReference type="Google" id="ProtNLM"/>
    </source>
</evidence>
<reference evidence="2" key="1">
    <citation type="submission" date="2022-03" db="EMBL/GenBank/DDBJ databases">
        <title>A functionally conserved STORR gene fusion in Papaver species that diverged 16.8 million years ago.</title>
        <authorList>
            <person name="Catania T."/>
        </authorList>
    </citation>
    <scope>NUCLEOTIDE SEQUENCE</scope>
    <source>
        <strain evidence="2">S-191538</strain>
    </source>
</reference>
<name>A0AA41V5Y6_PAPNU</name>
<dbReference type="AlphaFoldDB" id="A0AA41V5Y6"/>
<organism evidence="2 3">
    <name type="scientific">Papaver nudicaule</name>
    <name type="common">Iceland poppy</name>
    <dbReference type="NCBI Taxonomy" id="74823"/>
    <lineage>
        <taxon>Eukaryota</taxon>
        <taxon>Viridiplantae</taxon>
        <taxon>Streptophyta</taxon>
        <taxon>Embryophyta</taxon>
        <taxon>Tracheophyta</taxon>
        <taxon>Spermatophyta</taxon>
        <taxon>Magnoliopsida</taxon>
        <taxon>Ranunculales</taxon>
        <taxon>Papaveraceae</taxon>
        <taxon>Papaveroideae</taxon>
        <taxon>Papaver</taxon>
    </lineage>
</organism>
<evidence type="ECO:0000313" key="3">
    <source>
        <dbReference type="Proteomes" id="UP001177140"/>
    </source>
</evidence>
<sequence length="111" mass="11264">MGTGNNDRVFIMLGLLFAGVTLISSEISAAKNIAGKTILISMVSNGGYQGGGGYPGNEGGYQGGGRLNGDGYGRCHGGGRSGYRRVGGRSGYKRGGWYNRRGGGGRGGVVV</sequence>
<keyword evidence="1" id="KW-0732">Signal</keyword>